<proteinExistence type="predicted"/>
<reference evidence="6" key="1">
    <citation type="submission" date="2017-06" db="EMBL/GenBank/DDBJ databases">
        <title>Capnocytophaga spp. assemblies.</title>
        <authorList>
            <person name="Gulvik C.A."/>
        </authorList>
    </citation>
    <scope>NUCLEOTIDE SEQUENCE [LARGE SCALE GENOMIC DNA]</scope>
    <source>
        <strain evidence="6">H1496</strain>
    </source>
</reference>
<keyword evidence="4" id="KW-0732">Signal</keyword>
<dbReference type="AlphaFoldDB" id="A0A250FMM0"/>
<name>A0A250FMM0_9FLAO</name>
<dbReference type="RefSeq" id="WP_095909733.1">
    <property type="nucleotide sequence ID" value="NZ_CAUVLU010000001.1"/>
</dbReference>
<feature type="signal peptide" evidence="4">
    <location>
        <begin position="1"/>
        <end position="21"/>
    </location>
</feature>
<keyword evidence="5" id="KW-0675">Receptor</keyword>
<dbReference type="EMBL" id="CP022386">
    <property type="protein sequence ID" value="ATA86343.1"/>
    <property type="molecule type" value="Genomic_DNA"/>
</dbReference>
<evidence type="ECO:0000313" key="5">
    <source>
        <dbReference type="EMBL" id="ATA86343.1"/>
    </source>
</evidence>
<dbReference type="OrthoDB" id="1264254at2"/>
<comment type="subcellular location">
    <subcellularLocation>
        <location evidence="1">Cell outer membrane</location>
    </subcellularLocation>
</comment>
<dbReference type="Proteomes" id="UP000217250">
    <property type="component" value="Chromosome"/>
</dbReference>
<evidence type="ECO:0000256" key="4">
    <source>
        <dbReference type="SAM" id="SignalP"/>
    </source>
</evidence>
<accession>A0A250FMM0</accession>
<protein>
    <submittedName>
        <fullName evidence="5">TonB-dependent receptor</fullName>
    </submittedName>
</protein>
<dbReference type="GeneID" id="84807665"/>
<organism evidence="5 6">
    <name type="scientific">Capnocytophaga gingivalis</name>
    <dbReference type="NCBI Taxonomy" id="1017"/>
    <lineage>
        <taxon>Bacteria</taxon>
        <taxon>Pseudomonadati</taxon>
        <taxon>Bacteroidota</taxon>
        <taxon>Flavobacteriia</taxon>
        <taxon>Flavobacteriales</taxon>
        <taxon>Flavobacteriaceae</taxon>
        <taxon>Capnocytophaga</taxon>
    </lineage>
</organism>
<keyword evidence="2" id="KW-0472">Membrane</keyword>
<dbReference type="SUPFAM" id="SSF56935">
    <property type="entry name" value="Porins"/>
    <property type="match status" value="1"/>
</dbReference>
<dbReference type="GO" id="GO:0009279">
    <property type="term" value="C:cell outer membrane"/>
    <property type="evidence" value="ECO:0007669"/>
    <property type="project" value="UniProtKB-SubCell"/>
</dbReference>
<feature type="chain" id="PRO_5013326965" evidence="4">
    <location>
        <begin position="22"/>
        <end position="574"/>
    </location>
</feature>
<dbReference type="InterPro" id="IPR036942">
    <property type="entry name" value="Beta-barrel_TonB_sf"/>
</dbReference>
<evidence type="ECO:0000256" key="1">
    <source>
        <dbReference type="ARBA" id="ARBA00004442"/>
    </source>
</evidence>
<evidence type="ECO:0000256" key="3">
    <source>
        <dbReference type="ARBA" id="ARBA00023237"/>
    </source>
</evidence>
<dbReference type="Gene3D" id="2.40.170.20">
    <property type="entry name" value="TonB-dependent receptor, beta-barrel domain"/>
    <property type="match status" value="1"/>
</dbReference>
<dbReference type="KEGG" id="cgh:CGC50_03700"/>
<sequence length="574" mass="65203">MSKIYNISLMVFSLFAFGGYAQVKDKDKLETISVDIVKPYTPTIADVHKDREETPKKDSVTVAKKKVTYTTHSVPVASTFVPEKGKAVRMSLSSVRDTLYQSYAALGLGNYATLFADAFVALPISDTDDFLVDFNHHSSRGDVKGITLDNNFANTQLQAGYHSLQKEYQWGLSANVQHRMLHWYGVEDVSLLPISGSLKQSYLDGGLSGMLTLSKGAFEGLDFFVQGMKDDFKSSELHLNLRPSMRFALKEGQTIRLKAEADFLQGSFDRGFASTEGVSYKSVLLGLRPSYTYATKEFSLRVGMGGYYAKENDNSGDKFRVFPDLEFSYDPQGKGVVWYGGITGDLKQVTYREQSVENPYISPTQELHPTYTPYDIFAGVRGRAFKGFSYDVKAFYTRIEQMPLFRANEKYTLTTRLPYHYDNTYRILYQDAMSFGAKASLLGKLSEKFSMDWTLKIATYSFDETDQEAWNLPLFTSSFSVLYQVLPQWNIGASFFYVGERKDIKHPLAAQPVEEVTMNGFFDLNFSTDYTFLKRWTAFASLHNVTGDNYLRWSTYPVQGFQFLIGMKYRFNVK</sequence>
<evidence type="ECO:0000256" key="2">
    <source>
        <dbReference type="ARBA" id="ARBA00023136"/>
    </source>
</evidence>
<keyword evidence="3" id="KW-0998">Cell outer membrane</keyword>
<evidence type="ECO:0000313" key="6">
    <source>
        <dbReference type="Proteomes" id="UP000217250"/>
    </source>
</evidence>
<gene>
    <name evidence="5" type="ORF">CGC50_03700</name>
</gene>